<dbReference type="SUPFAM" id="SSF63829">
    <property type="entry name" value="Calcium-dependent phosphotriesterase"/>
    <property type="match status" value="1"/>
</dbReference>
<evidence type="ECO:0000256" key="1">
    <source>
        <dbReference type="ARBA" id="ARBA00008853"/>
    </source>
</evidence>
<evidence type="ECO:0000256" key="2">
    <source>
        <dbReference type="PIRSR" id="PIRSR605511-1"/>
    </source>
</evidence>
<reference evidence="6" key="1">
    <citation type="submission" date="2016-10" db="EMBL/GenBank/DDBJ databases">
        <authorList>
            <person name="Varghese N."/>
            <person name="Submissions S."/>
        </authorList>
    </citation>
    <scope>NUCLEOTIDE SEQUENCE [LARGE SCALE GENOMIC DNA]</scope>
    <source>
        <strain evidence="6">DSM 26893</strain>
    </source>
</reference>
<sequence length="290" mass="31756">MIETGEPQTYDTTRCLLGEGAFFHPQRGQLFWCDILSKRVLSRIDGALRDWTFDRHVSCMGWVDHDTLLVATDTDLMLLNIETGSHTHLCDLEADKPANRPNDGRADPQGGFWISTMGLEKGVGDGALYRFYKGELRKLKGGMSIANAICFTPDGTTAFFADTPAQMIMQWRLDGDGWPVGQAETWLDLRGTPYHPDGAVCDADGNLWSAQWGNSRVAVYGPDATQLHVVNLPALQTTCPAFGGPDLSTLFVTSAAVGIDEPIIATEDGHGRTFRVETNATGQAEHRILL</sequence>
<comment type="similarity">
    <text evidence="1">Belongs to the SMP-30/CGR1 family.</text>
</comment>
<proteinExistence type="inferred from homology"/>
<dbReference type="OrthoDB" id="2633250at2"/>
<dbReference type="PANTHER" id="PTHR10907:SF47">
    <property type="entry name" value="REGUCALCIN"/>
    <property type="match status" value="1"/>
</dbReference>
<feature type="binding site" evidence="3">
    <location>
        <position position="100"/>
    </location>
    <ligand>
        <name>substrate</name>
    </ligand>
</feature>
<dbReference type="PRINTS" id="PR01790">
    <property type="entry name" value="SMP30FAMILY"/>
</dbReference>
<evidence type="ECO:0000313" key="5">
    <source>
        <dbReference type="EMBL" id="SEN52342.1"/>
    </source>
</evidence>
<dbReference type="Proteomes" id="UP000199372">
    <property type="component" value="Unassembled WGS sequence"/>
</dbReference>
<dbReference type="InterPro" id="IPR005511">
    <property type="entry name" value="SMP-30"/>
</dbReference>
<feature type="binding site" evidence="3">
    <location>
        <position position="147"/>
    </location>
    <ligand>
        <name>a divalent metal cation</name>
        <dbReference type="ChEBI" id="CHEBI:60240"/>
    </ligand>
</feature>
<dbReference type="GO" id="GO:0004341">
    <property type="term" value="F:gluconolactonase activity"/>
    <property type="evidence" value="ECO:0007669"/>
    <property type="project" value="TreeGrafter"/>
</dbReference>
<dbReference type="GO" id="GO:0005509">
    <property type="term" value="F:calcium ion binding"/>
    <property type="evidence" value="ECO:0007669"/>
    <property type="project" value="TreeGrafter"/>
</dbReference>
<feature type="domain" description="SMP-30/Gluconolactonase/LRE-like region" evidence="4">
    <location>
        <begin position="17"/>
        <end position="255"/>
    </location>
</feature>
<feature type="active site" description="Proton donor/acceptor" evidence="2">
    <location>
        <position position="197"/>
    </location>
</feature>
<feature type="binding site" evidence="3">
    <location>
        <position position="120"/>
    </location>
    <ligand>
        <name>substrate</name>
    </ligand>
</feature>
<dbReference type="Gene3D" id="2.120.10.30">
    <property type="entry name" value="TolB, C-terminal domain"/>
    <property type="match status" value="1"/>
</dbReference>
<name>A0A1H8H7T0_9RHOB</name>
<dbReference type="EMBL" id="FOCM01000004">
    <property type="protein sequence ID" value="SEN52342.1"/>
    <property type="molecule type" value="Genomic_DNA"/>
</dbReference>
<comment type="cofactor">
    <cofactor evidence="3">
        <name>Zn(2+)</name>
        <dbReference type="ChEBI" id="CHEBI:29105"/>
    </cofactor>
    <text evidence="3">Binds 1 divalent metal cation per subunit.</text>
</comment>
<protein>
    <submittedName>
        <fullName evidence="5">Sugar lactone lactonase YvrE</fullName>
    </submittedName>
</protein>
<feature type="binding site" evidence="3">
    <location>
        <position position="19"/>
    </location>
    <ligand>
        <name>a divalent metal cation</name>
        <dbReference type="ChEBI" id="CHEBI:60240"/>
    </ligand>
</feature>
<organism evidence="5 6">
    <name type="scientific">Palleronia pelagia</name>
    <dbReference type="NCBI Taxonomy" id="387096"/>
    <lineage>
        <taxon>Bacteria</taxon>
        <taxon>Pseudomonadati</taxon>
        <taxon>Pseudomonadota</taxon>
        <taxon>Alphaproteobacteria</taxon>
        <taxon>Rhodobacterales</taxon>
        <taxon>Roseobacteraceae</taxon>
        <taxon>Palleronia</taxon>
    </lineage>
</organism>
<accession>A0A1H8H7T0</accession>
<evidence type="ECO:0000313" key="6">
    <source>
        <dbReference type="Proteomes" id="UP000199372"/>
    </source>
</evidence>
<dbReference type="InterPro" id="IPR013658">
    <property type="entry name" value="SGL"/>
</dbReference>
<keyword evidence="6" id="KW-1185">Reference proteome</keyword>
<dbReference type="PANTHER" id="PTHR10907">
    <property type="entry name" value="REGUCALCIN"/>
    <property type="match status" value="1"/>
</dbReference>
<feature type="binding site" evidence="3">
    <location>
        <position position="197"/>
    </location>
    <ligand>
        <name>a divalent metal cation</name>
        <dbReference type="ChEBI" id="CHEBI:60240"/>
    </ligand>
</feature>
<dbReference type="Pfam" id="PF08450">
    <property type="entry name" value="SGL"/>
    <property type="match status" value="1"/>
</dbReference>
<evidence type="ECO:0000256" key="3">
    <source>
        <dbReference type="PIRSR" id="PIRSR605511-2"/>
    </source>
</evidence>
<dbReference type="GO" id="GO:0019853">
    <property type="term" value="P:L-ascorbic acid biosynthetic process"/>
    <property type="evidence" value="ECO:0007669"/>
    <property type="project" value="TreeGrafter"/>
</dbReference>
<dbReference type="AlphaFoldDB" id="A0A1H8H7T0"/>
<keyword evidence="3" id="KW-0479">Metal-binding</keyword>
<dbReference type="InterPro" id="IPR011042">
    <property type="entry name" value="6-blade_b-propeller_TolB-like"/>
</dbReference>
<feature type="binding site" evidence="3">
    <location>
        <position position="102"/>
    </location>
    <ligand>
        <name>substrate</name>
    </ligand>
</feature>
<evidence type="ECO:0000259" key="4">
    <source>
        <dbReference type="Pfam" id="PF08450"/>
    </source>
</evidence>
<gene>
    <name evidence="5" type="ORF">SAMN04488011_104346</name>
</gene>
<dbReference type="RefSeq" id="WP_073129602.1">
    <property type="nucleotide sequence ID" value="NZ_FOCM01000004.1"/>
</dbReference>
<keyword evidence="3" id="KW-0862">Zinc</keyword>